<evidence type="ECO:0000313" key="2">
    <source>
        <dbReference type="Proteomes" id="UP001447374"/>
    </source>
</evidence>
<proteinExistence type="predicted"/>
<sequence length="65" mass="7475">MEEGFYWVLYAGTKLIAWYADEEMLDYLTGERIRGVWHFMGASDFIATRQEATVLSGPLMPPADR</sequence>
<reference evidence="1 2" key="1">
    <citation type="submission" date="2024-06" db="EMBL/GenBank/DDBJ databases">
        <title>Fanconibacter daqui strain Q02 whole shotgun sequencing project.</title>
        <authorList>
            <person name="Rodrigues J.W.A."/>
            <person name="Viana L.C."/>
            <person name="Vieira E.C."/>
            <person name="Souza F.O.L."/>
            <person name="Alegria O.C."/>
            <person name="Patroca S."/>
            <person name="Cruz A.C.R."/>
            <person name="Nunes A.R.C."/>
        </authorList>
    </citation>
    <scope>NUCLEOTIDE SEQUENCE [LARGE SCALE GENOMIC DNA]</scope>
    <source>
        <strain evidence="1 2">Q02</strain>
    </source>
</reference>
<name>A0ABV1PHV3_9ENTR</name>
<dbReference type="RefSeq" id="WP_349950685.1">
    <property type="nucleotide sequence ID" value="NZ_JBEHGX010000001.1"/>
</dbReference>
<accession>A0ABV1PHV3</accession>
<dbReference type="EMBL" id="JBEHGX010000001">
    <property type="protein sequence ID" value="MER0124424.1"/>
    <property type="molecule type" value="Genomic_DNA"/>
</dbReference>
<keyword evidence="2" id="KW-1185">Reference proteome</keyword>
<dbReference type="Proteomes" id="UP001447374">
    <property type="component" value="Unassembled WGS sequence"/>
</dbReference>
<gene>
    <name evidence="1" type="ORF">ABQG75_01520</name>
</gene>
<comment type="caution">
    <text evidence="1">The sequence shown here is derived from an EMBL/GenBank/DDBJ whole genome shotgun (WGS) entry which is preliminary data.</text>
</comment>
<evidence type="ECO:0000313" key="1">
    <source>
        <dbReference type="EMBL" id="MER0124424.1"/>
    </source>
</evidence>
<protein>
    <submittedName>
        <fullName evidence="1">Uncharacterized protein</fullName>
    </submittedName>
</protein>
<organism evidence="1 2">
    <name type="scientific">Franconibacter daqui</name>
    <dbReference type="NCBI Taxonomy" id="2047724"/>
    <lineage>
        <taxon>Bacteria</taxon>
        <taxon>Pseudomonadati</taxon>
        <taxon>Pseudomonadota</taxon>
        <taxon>Gammaproteobacteria</taxon>
        <taxon>Enterobacterales</taxon>
        <taxon>Enterobacteriaceae</taxon>
        <taxon>Franconibacter</taxon>
    </lineage>
</organism>